<dbReference type="InterPro" id="IPR026082">
    <property type="entry name" value="ABCA"/>
</dbReference>
<feature type="transmembrane region" description="Helical" evidence="7">
    <location>
        <begin position="1190"/>
        <end position="1211"/>
    </location>
</feature>
<name>A0A914XSQ9_9BILA</name>
<dbReference type="InterPro" id="IPR017871">
    <property type="entry name" value="ABC_transporter-like_CS"/>
</dbReference>
<dbReference type="GO" id="GO:0005524">
    <property type="term" value="F:ATP binding"/>
    <property type="evidence" value="ECO:0007669"/>
    <property type="project" value="UniProtKB-KW"/>
</dbReference>
<dbReference type="FunFam" id="3.40.50.300:FF:000933">
    <property type="entry name" value="ABC transporter A family member 7"/>
    <property type="match status" value="1"/>
</dbReference>
<dbReference type="SUPFAM" id="SSF52540">
    <property type="entry name" value="P-loop containing nucleoside triphosphate hydrolases"/>
    <property type="match status" value="2"/>
</dbReference>
<keyword evidence="9" id="KW-1185">Reference proteome</keyword>
<reference evidence="10" key="1">
    <citation type="submission" date="2022-11" db="UniProtKB">
        <authorList>
            <consortium name="WormBaseParasite"/>
        </authorList>
    </citation>
    <scope>IDENTIFICATION</scope>
</reference>
<feature type="transmembrane region" description="Helical" evidence="7">
    <location>
        <begin position="267"/>
        <end position="296"/>
    </location>
</feature>
<feature type="transmembrane region" description="Helical" evidence="7">
    <location>
        <begin position="302"/>
        <end position="325"/>
    </location>
</feature>
<accession>A0A914XSQ9</accession>
<evidence type="ECO:0000256" key="2">
    <source>
        <dbReference type="ARBA" id="ARBA00022692"/>
    </source>
</evidence>
<evidence type="ECO:0000313" key="10">
    <source>
        <dbReference type="WBParaSite" id="PSAMB.scaffold9size141757.g280.t1"/>
    </source>
</evidence>
<dbReference type="PANTHER" id="PTHR19229:SF250">
    <property type="entry name" value="ABC TRANSPORTER DOMAIN-CONTAINING PROTEIN-RELATED"/>
    <property type="match status" value="1"/>
</dbReference>
<comment type="subcellular location">
    <subcellularLocation>
        <location evidence="1">Membrane</location>
        <topology evidence="1">Multi-pass membrane protein</topology>
    </subcellularLocation>
</comment>
<dbReference type="PROSITE" id="PS00211">
    <property type="entry name" value="ABC_TRANSPORTER_1"/>
    <property type="match status" value="2"/>
</dbReference>
<evidence type="ECO:0000256" key="4">
    <source>
        <dbReference type="ARBA" id="ARBA00022840"/>
    </source>
</evidence>
<dbReference type="Proteomes" id="UP000887566">
    <property type="component" value="Unplaced"/>
</dbReference>
<dbReference type="GO" id="GO:0016020">
    <property type="term" value="C:membrane"/>
    <property type="evidence" value="ECO:0007669"/>
    <property type="project" value="UniProtKB-SubCell"/>
</dbReference>
<feature type="transmembrane region" description="Helical" evidence="7">
    <location>
        <begin position="408"/>
        <end position="431"/>
    </location>
</feature>
<feature type="domain" description="ABC transporter" evidence="8">
    <location>
        <begin position="1358"/>
        <end position="1588"/>
    </location>
</feature>
<dbReference type="GO" id="GO:0140359">
    <property type="term" value="F:ABC-type transporter activity"/>
    <property type="evidence" value="ECO:0007669"/>
    <property type="project" value="InterPro"/>
</dbReference>
<dbReference type="PANTHER" id="PTHR19229">
    <property type="entry name" value="ATP-BINDING CASSETTE TRANSPORTER SUBFAMILY A ABCA"/>
    <property type="match status" value="1"/>
</dbReference>
<dbReference type="GO" id="GO:0016887">
    <property type="term" value="F:ATP hydrolysis activity"/>
    <property type="evidence" value="ECO:0007669"/>
    <property type="project" value="InterPro"/>
</dbReference>
<keyword evidence="3" id="KW-0547">Nucleotide-binding</keyword>
<evidence type="ECO:0000259" key="8">
    <source>
        <dbReference type="PROSITE" id="PS50893"/>
    </source>
</evidence>
<sequence>MRMISFNYTVVQSEVCPGLDYPPSSILNIVLGTSEDYDYTTDCPPKKIAYAPNTTVTNEIMKNLASRYFFKAPLKADPFPTAGAMNGALTDFLNSVEASCNRYNSDPVGTYPAEYVGGIIFDGTFAHDQTKSVTDIRYTLRIRPLNYYGNEIRNYKTDTIYGDPLQVGPRSGGNDDNYFPFISFQRAVDEAITEFITGKNATQIIRMKRMPYPKYNDNDIKDTVNYLLPTLLVIIYWITVMYTARSVAQEKESRMKEYMKVMGLKGWLHWIAHFITSYIKVVIIVIINVIFLSMLAKNSNPFLLLLFFLLYAMNVVWFAFAVAAVRATAVGAATWAALGWLGLFVMHIVVQLNYSSYGLIAKLAWSLNPNIAMACGVKIMTVFEYTGDMEGLNFSNLFKRIVPEDKYTMAHAFLMLIVGQIICIIFCWYVEAVFPGGEAVPEKPWFFLQPSYYFPRLANKSGTNHSQSVPAINVEERSAGIEPDPPGLDISVDVRGLSKIWGLGIWKTITSLFGKEKSEPAVCDLSIKLFRGQVTALLGHNGAGKSTTFAMLSGMTQPTHGDAFIEGYDLRSGLSKIREHLGLCPQYNALFPNLTVSEHLELFCKLKGRAFDKQEMINLLTSLNLADKISALTKTLSGGMKRKLCLAIALIGGSEIIMLDEPTSGMDPNARHETWHLLQRLKSERTILLTTHYMEEADLLGDRIAILVRGKIECLGTPLFLKNLYGAGYHITAAFMDASKVANGKEDILSILKSQCASAQLQSTAGSEATFLVSTMERPKFPALFAQLERAKDKLGVEAFGVSVTTMEEVFLKVGDIVEERIAKEANPEALTPNVSELNVEQIGSDNMGYLKDSDTFPAGQEWVSRNKARNKTIEFMHITEKQTGLRLFFVHMQAMFIKRFIFFTRNWRLMIPQLIIPLVGLLLTLLAIKLISTTSSTAEPPLTLDLSIYASPVATIIGDEASMASYKSAANGAEVQEYPEPNDMGTIILQDYAKDTIPVADRKYVVGAEMNRSGEVVMWYNGQPYHAAPIALSLVDTVLLRRATDNDNYRITVTNAPLPPAKVELNDGTTVTNADSSAFCLVLMIVIGLVVGAFANIIIRERISKVRHMLILSGLHPFTFWLSTFLWDLFNYAIPAVAIMALLFIFGQTPLTANGVWPVSFALLMFYAWAALPFVYGCSYLFRSPVKGYLFVVFWAIVSGIFSYITIAIVTSTTKSCYDSDPSTTSPCQMWEQICICIFPTYALSNGFNRLYSRVPVSDSDDYYGSVTTTLSPGALPSPVAFDTEAVGINLAGMFVFGIVFWIIVLLIEFDWFRALRTMLCTRSARGLQTHNQSPAEEDVIREKAEVQAMNTSSASVVAKNLTKFYGRMLAVKELNFIVRKGDCFGLLGVNGAGKTSTFEMLAGENIISNGDAFIDGRSIKQNWRKAGRSVGYCPQFDAVIPEMTGSETLTMYARLAGVPSQLINPLVENILTITGVKPHANKKIIKYSGGNKRRLSLGIALIQQPQLLLLDEPTAGVDPKARRLVWNILSELRQRGTAIVLTSHSMEECEALCTRLGIMVAGQFQCLGSPQHIKSKYGLGFTLQIKVAALDVVEQAKQGILDAFPGTALKESHVTQLTFDLPRTNATWSKLFSSVERLVPQLNIVDYSLSQTTLEQIFIEFSRRSIVLNSSAPLSV</sequence>
<dbReference type="InterPro" id="IPR013525">
    <property type="entry name" value="ABC2_TM"/>
</dbReference>
<feature type="transmembrane region" description="Helical" evidence="7">
    <location>
        <begin position="1077"/>
        <end position="1100"/>
    </location>
</feature>
<keyword evidence="5 7" id="KW-1133">Transmembrane helix</keyword>
<keyword evidence="2 7" id="KW-0812">Transmembrane</keyword>
<evidence type="ECO:0000256" key="3">
    <source>
        <dbReference type="ARBA" id="ARBA00022741"/>
    </source>
</evidence>
<dbReference type="InterPro" id="IPR003593">
    <property type="entry name" value="AAA+_ATPase"/>
</dbReference>
<feature type="transmembrane region" description="Helical" evidence="7">
    <location>
        <begin position="332"/>
        <end position="350"/>
    </location>
</feature>
<dbReference type="InterPro" id="IPR003439">
    <property type="entry name" value="ABC_transporter-like_ATP-bd"/>
</dbReference>
<dbReference type="Gene3D" id="3.40.50.300">
    <property type="entry name" value="P-loop containing nucleotide triphosphate hydrolases"/>
    <property type="match status" value="2"/>
</dbReference>
<evidence type="ECO:0000256" key="1">
    <source>
        <dbReference type="ARBA" id="ARBA00004141"/>
    </source>
</evidence>
<dbReference type="InterPro" id="IPR027417">
    <property type="entry name" value="P-loop_NTPase"/>
</dbReference>
<dbReference type="FunFam" id="3.40.50.300:FF:000327">
    <property type="entry name" value="ATP-binding cassette sub-family A member 3"/>
    <property type="match status" value="1"/>
</dbReference>
<evidence type="ECO:0000313" key="9">
    <source>
        <dbReference type="Proteomes" id="UP000887566"/>
    </source>
</evidence>
<dbReference type="Pfam" id="PF00005">
    <property type="entry name" value="ABC_tran"/>
    <property type="match status" value="2"/>
</dbReference>
<proteinExistence type="predicted"/>
<organism evidence="9 10">
    <name type="scientific">Plectus sambesii</name>
    <dbReference type="NCBI Taxonomy" id="2011161"/>
    <lineage>
        <taxon>Eukaryota</taxon>
        <taxon>Metazoa</taxon>
        <taxon>Ecdysozoa</taxon>
        <taxon>Nematoda</taxon>
        <taxon>Chromadorea</taxon>
        <taxon>Plectida</taxon>
        <taxon>Plectina</taxon>
        <taxon>Plectoidea</taxon>
        <taxon>Plectidae</taxon>
        <taxon>Plectus</taxon>
    </lineage>
</organism>
<dbReference type="SMART" id="SM00382">
    <property type="entry name" value="AAA"/>
    <property type="match status" value="2"/>
</dbReference>
<feature type="transmembrane region" description="Helical" evidence="7">
    <location>
        <begin position="1160"/>
        <end position="1183"/>
    </location>
</feature>
<evidence type="ECO:0000256" key="5">
    <source>
        <dbReference type="ARBA" id="ARBA00022989"/>
    </source>
</evidence>
<dbReference type="GO" id="GO:0005319">
    <property type="term" value="F:lipid transporter activity"/>
    <property type="evidence" value="ECO:0007669"/>
    <property type="project" value="TreeGrafter"/>
</dbReference>
<feature type="transmembrane region" description="Helical" evidence="7">
    <location>
        <begin position="226"/>
        <end position="247"/>
    </location>
</feature>
<keyword evidence="6 7" id="KW-0472">Membrane</keyword>
<keyword evidence="4" id="KW-0067">ATP-binding</keyword>
<dbReference type="InterPro" id="IPR056264">
    <property type="entry name" value="R2_ABCA1-4-like"/>
</dbReference>
<dbReference type="Pfam" id="PF12698">
    <property type="entry name" value="ABC2_membrane_3"/>
    <property type="match status" value="2"/>
</dbReference>
<evidence type="ECO:0000256" key="7">
    <source>
        <dbReference type="SAM" id="Phobius"/>
    </source>
</evidence>
<dbReference type="WBParaSite" id="PSAMB.scaffold9size141757.g280.t1">
    <property type="protein sequence ID" value="PSAMB.scaffold9size141757.g280.t1"/>
    <property type="gene ID" value="PSAMB.scaffold9size141757.g280"/>
</dbReference>
<dbReference type="CDD" id="cd03263">
    <property type="entry name" value="ABC_subfamily_A"/>
    <property type="match status" value="2"/>
</dbReference>
<feature type="transmembrane region" description="Helical" evidence="7">
    <location>
        <begin position="1288"/>
        <end position="1309"/>
    </location>
</feature>
<feature type="transmembrane region" description="Helical" evidence="7">
    <location>
        <begin position="1121"/>
        <end position="1148"/>
    </location>
</feature>
<protein>
    <submittedName>
        <fullName evidence="10">ABC transporter domain-containing protein</fullName>
    </submittedName>
</protein>
<dbReference type="PROSITE" id="PS50893">
    <property type="entry name" value="ABC_TRANSPORTER_2"/>
    <property type="match status" value="2"/>
</dbReference>
<evidence type="ECO:0000256" key="6">
    <source>
        <dbReference type="ARBA" id="ARBA00023136"/>
    </source>
</evidence>
<dbReference type="Pfam" id="PF23321">
    <property type="entry name" value="R1_ABCA1"/>
    <property type="match status" value="1"/>
</dbReference>
<feature type="transmembrane region" description="Helical" evidence="7">
    <location>
        <begin position="915"/>
        <end position="933"/>
    </location>
</feature>
<feature type="domain" description="ABC transporter" evidence="8">
    <location>
        <begin position="500"/>
        <end position="734"/>
    </location>
</feature>